<evidence type="ECO:0000313" key="9">
    <source>
        <dbReference type="EMBL" id="KAL3537463.1"/>
    </source>
</evidence>
<gene>
    <name evidence="9" type="ORF">ACH5RR_000829</name>
</gene>
<evidence type="ECO:0008006" key="11">
    <source>
        <dbReference type="Google" id="ProtNLM"/>
    </source>
</evidence>
<accession>A0ABD3B2B7</accession>
<evidence type="ECO:0000313" key="10">
    <source>
        <dbReference type="Proteomes" id="UP001630127"/>
    </source>
</evidence>
<evidence type="ECO:0000256" key="7">
    <source>
        <dbReference type="ARBA" id="ARBA00022679"/>
    </source>
</evidence>
<evidence type="ECO:0000256" key="8">
    <source>
        <dbReference type="ARBA" id="ARBA00023315"/>
    </source>
</evidence>
<dbReference type="Gene3D" id="3.30.559.10">
    <property type="entry name" value="Chloramphenicol acetyltransferase-like domain"/>
    <property type="match status" value="2"/>
</dbReference>
<dbReference type="PANTHER" id="PTHR31623">
    <property type="entry name" value="F21J9.9"/>
    <property type="match status" value="1"/>
</dbReference>
<dbReference type="EMBL" id="JBJUIK010000001">
    <property type="protein sequence ID" value="KAL3537463.1"/>
    <property type="molecule type" value="Genomic_DNA"/>
</dbReference>
<organism evidence="9 10">
    <name type="scientific">Cinchona calisaya</name>
    <dbReference type="NCBI Taxonomy" id="153742"/>
    <lineage>
        <taxon>Eukaryota</taxon>
        <taxon>Viridiplantae</taxon>
        <taxon>Streptophyta</taxon>
        <taxon>Embryophyta</taxon>
        <taxon>Tracheophyta</taxon>
        <taxon>Spermatophyta</taxon>
        <taxon>Magnoliopsida</taxon>
        <taxon>eudicotyledons</taxon>
        <taxon>Gunneridae</taxon>
        <taxon>Pentapetalae</taxon>
        <taxon>asterids</taxon>
        <taxon>lamiids</taxon>
        <taxon>Gentianales</taxon>
        <taxon>Rubiaceae</taxon>
        <taxon>Cinchonoideae</taxon>
        <taxon>Cinchoneae</taxon>
        <taxon>Cinchona</taxon>
    </lineage>
</organism>
<comment type="pathway">
    <text evidence="2">Alkaloid biosynthesis.</text>
</comment>
<reference evidence="9 10" key="1">
    <citation type="submission" date="2024-11" db="EMBL/GenBank/DDBJ databases">
        <title>A near-complete genome assembly of Cinchona calisaya.</title>
        <authorList>
            <person name="Lian D.C."/>
            <person name="Zhao X.W."/>
            <person name="Wei L."/>
        </authorList>
    </citation>
    <scope>NUCLEOTIDE SEQUENCE [LARGE SCALE GENOMIC DNA]</scope>
    <source>
        <tissue evidence="9">Nenye</tissue>
    </source>
</reference>
<name>A0ABD3B2B7_9GENT</name>
<comment type="similarity">
    <text evidence="3">Belongs to the plant acyltransferase family.</text>
</comment>
<proteinExistence type="inferred from homology"/>
<evidence type="ECO:0000256" key="6">
    <source>
        <dbReference type="ARBA" id="ARBA00022589"/>
    </source>
</evidence>
<evidence type="ECO:0000256" key="1">
    <source>
        <dbReference type="ARBA" id="ARBA00004496"/>
    </source>
</evidence>
<dbReference type="GO" id="GO:0005737">
    <property type="term" value="C:cytoplasm"/>
    <property type="evidence" value="ECO:0007669"/>
    <property type="project" value="UniProtKB-SubCell"/>
</dbReference>
<comment type="subunit">
    <text evidence="4">Monomer.</text>
</comment>
<evidence type="ECO:0000256" key="3">
    <source>
        <dbReference type="ARBA" id="ARBA00009861"/>
    </source>
</evidence>
<evidence type="ECO:0000256" key="4">
    <source>
        <dbReference type="ARBA" id="ARBA00011245"/>
    </source>
</evidence>
<dbReference type="GO" id="GO:0009820">
    <property type="term" value="P:alkaloid metabolic process"/>
    <property type="evidence" value="ECO:0007669"/>
    <property type="project" value="UniProtKB-KW"/>
</dbReference>
<dbReference type="AlphaFoldDB" id="A0ABD3B2B7"/>
<dbReference type="GO" id="GO:0016746">
    <property type="term" value="F:acyltransferase activity"/>
    <property type="evidence" value="ECO:0007669"/>
    <property type="project" value="UniProtKB-KW"/>
</dbReference>
<evidence type="ECO:0000256" key="2">
    <source>
        <dbReference type="ARBA" id="ARBA00004913"/>
    </source>
</evidence>
<evidence type="ECO:0000256" key="5">
    <source>
        <dbReference type="ARBA" id="ARBA00022490"/>
    </source>
</evidence>
<dbReference type="Pfam" id="PF02458">
    <property type="entry name" value="Transferase"/>
    <property type="match status" value="1"/>
</dbReference>
<dbReference type="PANTHER" id="PTHR31623:SF88">
    <property type="entry name" value="ACYLSUGAR ACYLTRANSFERASE 3-LIKE"/>
    <property type="match status" value="1"/>
</dbReference>
<sequence length="430" mass="47664">MIMDTSNLLEIISERFVKPCSPTPPSTCHKLSYKEQIMCHEYIPWAFFYPCPSKSSTEIFELLETSVSKTLTYYYPFAGRLTNNSFVDCHDKGVQFTEARIKCSMNEVLDPPNSPLRDLVFPRFLFSGTSPEDGSLLIVQVSNFDCGGVAVGLCISHKVSDASTRCTLSNDWAAVARQPSYVPTPKFNGASVFPPVDDVSFQELIASPPTENCVAKRFLFKASKIGELKAMASDSGVDRPTRVEVVTALLYRCAMAATRANSGSFRPSMLFNAANLRSITVPPLPQNSIGNFITFFPISTSEEDDTKLSELVHKFRNAKLKLLEEYKEKANANDEFASSLSASENGNETNQNFDVYYSSSWCRFPFYEVDFGFGKPLLVCTTNECGAKNNFILMDTKDGDAIEAAVTLEELDMSIFQGNEELLAFASLVS</sequence>
<keyword evidence="6" id="KW-0017">Alkaloid metabolism</keyword>
<keyword evidence="10" id="KW-1185">Reference proteome</keyword>
<keyword evidence="5" id="KW-0963">Cytoplasm</keyword>
<dbReference type="InterPro" id="IPR023213">
    <property type="entry name" value="CAT-like_dom_sf"/>
</dbReference>
<keyword evidence="8" id="KW-0012">Acyltransferase</keyword>
<comment type="caution">
    <text evidence="9">The sequence shown here is derived from an EMBL/GenBank/DDBJ whole genome shotgun (WGS) entry which is preliminary data.</text>
</comment>
<comment type="subcellular location">
    <subcellularLocation>
        <location evidence="1">Cytoplasm</location>
    </subcellularLocation>
</comment>
<keyword evidence="7" id="KW-0808">Transferase</keyword>
<dbReference type="Proteomes" id="UP001630127">
    <property type="component" value="Unassembled WGS sequence"/>
</dbReference>
<protein>
    <recommendedName>
        <fullName evidence="11">Acylsugar acyltransferase 3-like</fullName>
    </recommendedName>
</protein>